<protein>
    <submittedName>
        <fullName evidence="2">Uncharacterized protein</fullName>
    </submittedName>
</protein>
<keyword evidence="3" id="KW-1185">Reference proteome</keyword>
<reference evidence="2 3" key="1">
    <citation type="journal article" date="2019" name="Int. J. Syst. Evol. Microbiol.">
        <title>The Global Catalogue of Microorganisms (GCM) 10K type strain sequencing project: providing services to taxonomists for standard genome sequencing and annotation.</title>
        <authorList>
            <consortium name="The Broad Institute Genomics Platform"/>
            <consortium name="The Broad Institute Genome Sequencing Center for Infectious Disease"/>
            <person name="Wu L."/>
            <person name="Ma J."/>
        </authorList>
    </citation>
    <scope>NUCLEOTIDE SEQUENCE [LARGE SCALE GENOMIC DNA]</scope>
    <source>
        <strain evidence="2 3">JCM 16330</strain>
    </source>
</reference>
<gene>
    <name evidence="2" type="ORF">GCM10009066_09200</name>
</gene>
<organism evidence="2 3">
    <name type="scientific">Halarchaeum salinum</name>
    <dbReference type="NCBI Taxonomy" id="489912"/>
    <lineage>
        <taxon>Archaea</taxon>
        <taxon>Methanobacteriati</taxon>
        <taxon>Methanobacteriota</taxon>
        <taxon>Stenosarchaea group</taxon>
        <taxon>Halobacteria</taxon>
        <taxon>Halobacteriales</taxon>
        <taxon>Halobacteriaceae</taxon>
    </lineage>
</organism>
<dbReference type="AlphaFoldDB" id="A0AAV3S676"/>
<evidence type="ECO:0000313" key="2">
    <source>
        <dbReference type="EMBL" id="GAA0296977.1"/>
    </source>
</evidence>
<feature type="compositionally biased region" description="Basic and acidic residues" evidence="1">
    <location>
        <begin position="53"/>
        <end position="63"/>
    </location>
</feature>
<comment type="caution">
    <text evidence="2">The sequence shown here is derived from an EMBL/GenBank/DDBJ whole genome shotgun (WGS) entry which is preliminary data.</text>
</comment>
<proteinExistence type="predicted"/>
<evidence type="ECO:0000313" key="3">
    <source>
        <dbReference type="Proteomes" id="UP001500837"/>
    </source>
</evidence>
<accession>A0AAV3S676</accession>
<feature type="region of interest" description="Disordered" evidence="1">
    <location>
        <begin position="156"/>
        <end position="192"/>
    </location>
</feature>
<sequence length="399" mass="43180">MIRENGSRRAVLKTVAYSLLGGSLIGQASARERESLSNSRAAKGITGTVDSPLSRDEIEETRKSVFSQASDRESTTVAASMNNGKPIVGYAAIANDGVLNEHYEIVSMGEMHDVEISVSGAERDSTVKEMQPTGRGIEERQQIAHQRIKSLVKREKTTATKTESSTADVSIQQRSVPSNKYTGKGSIRTNDQIHASTDGGYWGKGDLMGTLRNGSEVWEATDTNDPYYCVIQRGGQQPAVDLSSTDKSFHNGHTTQELAFQDTQLGDPYLDSYAPQGDTTGHVDLSFTVGVTKNGSAVNVSMDTPYISRTDNVNQDSGKVKFDYGYPDSLTKLFDAEGHENLVNLTTVGWVEVDQELGLSDSVCDSLIKGEFAYDFSRAGRVNVGSGDIDLSLNGYGLN</sequence>
<dbReference type="EMBL" id="BAAABL010000037">
    <property type="protein sequence ID" value="GAA0296977.1"/>
    <property type="molecule type" value="Genomic_DNA"/>
</dbReference>
<dbReference type="Proteomes" id="UP001500837">
    <property type="component" value="Unassembled WGS sequence"/>
</dbReference>
<dbReference type="RefSeq" id="WP_211313384.1">
    <property type="nucleotide sequence ID" value="NZ_BAAABL010000037.1"/>
</dbReference>
<feature type="compositionally biased region" description="Polar residues" evidence="1">
    <location>
        <begin position="168"/>
        <end position="192"/>
    </location>
</feature>
<name>A0AAV3S676_9EURY</name>
<feature type="region of interest" description="Disordered" evidence="1">
    <location>
        <begin position="35"/>
        <end position="72"/>
    </location>
</feature>
<evidence type="ECO:0000256" key="1">
    <source>
        <dbReference type="SAM" id="MobiDB-lite"/>
    </source>
</evidence>